<keyword evidence="1" id="KW-0732">Signal</keyword>
<accession>A0A5B7D797</accession>
<gene>
    <name evidence="2" type="ORF">E2C01_010007</name>
</gene>
<feature type="chain" id="PRO_5023046101" evidence="1">
    <location>
        <begin position="24"/>
        <end position="247"/>
    </location>
</feature>
<feature type="signal peptide" evidence="1">
    <location>
        <begin position="1"/>
        <end position="23"/>
    </location>
</feature>
<dbReference type="EMBL" id="VSRR010000563">
    <property type="protein sequence ID" value="MPC17160.1"/>
    <property type="molecule type" value="Genomic_DNA"/>
</dbReference>
<evidence type="ECO:0000313" key="2">
    <source>
        <dbReference type="EMBL" id="MPC17160.1"/>
    </source>
</evidence>
<protein>
    <submittedName>
        <fullName evidence="2">Uncharacterized protein</fullName>
    </submittedName>
</protein>
<name>A0A5B7D797_PORTR</name>
<keyword evidence="3" id="KW-1185">Reference proteome</keyword>
<proteinExistence type="predicted"/>
<dbReference type="OrthoDB" id="6368529at2759"/>
<evidence type="ECO:0000313" key="3">
    <source>
        <dbReference type="Proteomes" id="UP000324222"/>
    </source>
</evidence>
<sequence length="247" mass="27729">MRLLGVLAVVQALCASVVPPVISRILAHKSPLGITKLDGLKEELQTLARRHVTDNWRIQRTEGRTWGRGSLTSAYHVLNQMSGITKPDTSTLLSHQLQQDFLKLLTVRVNNSSPGIETVHPRMKREDRGVMYLPVRDVWTKPPAAGENLIYASHSRDSHHFIRGSIGSIDGCFPRKTYARVALATLRALQDILHSPVVLVTFRIYNLSRVAKYNTSGIRVSVANAHKYRDEPHPGIRHANLEDRDDL</sequence>
<dbReference type="AlphaFoldDB" id="A0A5B7D797"/>
<evidence type="ECO:0000256" key="1">
    <source>
        <dbReference type="SAM" id="SignalP"/>
    </source>
</evidence>
<comment type="caution">
    <text evidence="2">The sequence shown here is derived from an EMBL/GenBank/DDBJ whole genome shotgun (WGS) entry which is preliminary data.</text>
</comment>
<organism evidence="2 3">
    <name type="scientific">Portunus trituberculatus</name>
    <name type="common">Swimming crab</name>
    <name type="synonym">Neptunus trituberculatus</name>
    <dbReference type="NCBI Taxonomy" id="210409"/>
    <lineage>
        <taxon>Eukaryota</taxon>
        <taxon>Metazoa</taxon>
        <taxon>Ecdysozoa</taxon>
        <taxon>Arthropoda</taxon>
        <taxon>Crustacea</taxon>
        <taxon>Multicrustacea</taxon>
        <taxon>Malacostraca</taxon>
        <taxon>Eumalacostraca</taxon>
        <taxon>Eucarida</taxon>
        <taxon>Decapoda</taxon>
        <taxon>Pleocyemata</taxon>
        <taxon>Brachyura</taxon>
        <taxon>Eubrachyura</taxon>
        <taxon>Portunoidea</taxon>
        <taxon>Portunidae</taxon>
        <taxon>Portuninae</taxon>
        <taxon>Portunus</taxon>
    </lineage>
</organism>
<reference evidence="2 3" key="1">
    <citation type="submission" date="2019-05" db="EMBL/GenBank/DDBJ databases">
        <title>Another draft genome of Portunus trituberculatus and its Hox gene families provides insights of decapod evolution.</title>
        <authorList>
            <person name="Jeong J.-H."/>
            <person name="Song I."/>
            <person name="Kim S."/>
            <person name="Choi T."/>
            <person name="Kim D."/>
            <person name="Ryu S."/>
            <person name="Kim W."/>
        </authorList>
    </citation>
    <scope>NUCLEOTIDE SEQUENCE [LARGE SCALE GENOMIC DNA]</scope>
    <source>
        <tissue evidence="2">Muscle</tissue>
    </source>
</reference>
<dbReference type="Proteomes" id="UP000324222">
    <property type="component" value="Unassembled WGS sequence"/>
</dbReference>